<sequence length="243" mass="27403">GYELEKITGKRGEKVGLPCCEILSFESLESYRIYWQKNETEVVLAYSDGKMIFRDNRYDNRTEMDTRNFTLWISPVEILDNGSYQCVVQEVRLSRVVCNKHVTFFVTADFSTPNVTAEELANSCESSEMMVTCSSHGGFPRPKVFGALNSKPVVWNASWVSESSLRLYNVTAWLCVSLTEDSSFNCSIEYNGLVKSTTVLLKKANDSVVLTVPPPYYVITASSIIIVIFLLALTLAARYLPRH</sequence>
<evidence type="ECO:0000256" key="10">
    <source>
        <dbReference type="ARBA" id="ARBA00023319"/>
    </source>
</evidence>
<keyword evidence="2" id="KW-1003">Cell membrane</keyword>
<dbReference type="GO" id="GO:0031295">
    <property type="term" value="P:T cell costimulation"/>
    <property type="evidence" value="ECO:0007669"/>
    <property type="project" value="TreeGrafter"/>
</dbReference>
<dbReference type="GO" id="GO:0042102">
    <property type="term" value="P:positive regulation of T cell proliferation"/>
    <property type="evidence" value="ECO:0007669"/>
    <property type="project" value="TreeGrafter"/>
</dbReference>
<gene>
    <name evidence="13" type="primary">Cd80</name>
    <name evidence="13" type="ORF">RAMSUL_R06965</name>
</gene>
<comment type="caution">
    <text evidence="13">The sequence shown here is derived from an EMBL/GenBank/DDBJ whole genome shotgun (WGS) entry which is preliminary data.</text>
</comment>
<evidence type="ECO:0000256" key="9">
    <source>
        <dbReference type="ARBA" id="ARBA00023180"/>
    </source>
</evidence>
<evidence type="ECO:0000256" key="4">
    <source>
        <dbReference type="ARBA" id="ARBA00022729"/>
    </source>
</evidence>
<dbReference type="Gene3D" id="2.60.40.10">
    <property type="entry name" value="Immunoglobulins"/>
    <property type="match status" value="2"/>
</dbReference>
<evidence type="ECO:0000256" key="5">
    <source>
        <dbReference type="ARBA" id="ARBA00022989"/>
    </source>
</evidence>
<protein>
    <submittedName>
        <fullName evidence="13">CD80 protein</fullName>
    </submittedName>
</protein>
<comment type="subcellular location">
    <subcellularLocation>
        <location evidence="1">Cell membrane</location>
        <topology evidence="1">Single-pass type I membrane protein</topology>
    </subcellularLocation>
</comment>
<dbReference type="GO" id="GO:0071222">
    <property type="term" value="P:cellular response to lipopolysaccharide"/>
    <property type="evidence" value="ECO:0007669"/>
    <property type="project" value="TreeGrafter"/>
</dbReference>
<evidence type="ECO:0000313" key="14">
    <source>
        <dbReference type="Proteomes" id="UP000611227"/>
    </source>
</evidence>
<dbReference type="AlphaFoldDB" id="A0A852BNJ0"/>
<dbReference type="Pfam" id="PF07686">
    <property type="entry name" value="V-set"/>
    <property type="match status" value="1"/>
</dbReference>
<dbReference type="InterPro" id="IPR013162">
    <property type="entry name" value="CD80_C2-set"/>
</dbReference>
<evidence type="ECO:0000256" key="1">
    <source>
        <dbReference type="ARBA" id="ARBA00004251"/>
    </source>
</evidence>
<evidence type="ECO:0000256" key="6">
    <source>
        <dbReference type="ARBA" id="ARBA00023136"/>
    </source>
</evidence>
<dbReference type="GO" id="GO:0007166">
    <property type="term" value="P:cell surface receptor signaling pathway"/>
    <property type="evidence" value="ECO:0007669"/>
    <property type="project" value="TreeGrafter"/>
</dbReference>
<feature type="non-terminal residue" evidence="13">
    <location>
        <position position="1"/>
    </location>
</feature>
<keyword evidence="7" id="KW-1015">Disulfide bond</keyword>
<organism evidence="13 14">
    <name type="scientific">Ramphastos sulfuratus</name>
    <dbReference type="NCBI Taxonomy" id="322582"/>
    <lineage>
        <taxon>Eukaryota</taxon>
        <taxon>Metazoa</taxon>
        <taxon>Chordata</taxon>
        <taxon>Craniata</taxon>
        <taxon>Vertebrata</taxon>
        <taxon>Euteleostomi</taxon>
        <taxon>Archelosauria</taxon>
        <taxon>Archosauria</taxon>
        <taxon>Dinosauria</taxon>
        <taxon>Saurischia</taxon>
        <taxon>Theropoda</taxon>
        <taxon>Coelurosauria</taxon>
        <taxon>Aves</taxon>
        <taxon>Neognathae</taxon>
        <taxon>Neoaves</taxon>
        <taxon>Telluraves</taxon>
        <taxon>Coraciimorphae</taxon>
        <taxon>Piciformes</taxon>
        <taxon>Ramphastidae</taxon>
        <taxon>Ramphastos</taxon>
    </lineage>
</organism>
<evidence type="ECO:0000256" key="8">
    <source>
        <dbReference type="ARBA" id="ARBA00023170"/>
    </source>
</evidence>
<evidence type="ECO:0000259" key="12">
    <source>
        <dbReference type="PROSITE" id="PS50835"/>
    </source>
</evidence>
<name>A0A852BNJ0_9PICI</name>
<keyword evidence="4" id="KW-0732">Signal</keyword>
<dbReference type="InterPro" id="IPR051713">
    <property type="entry name" value="T-cell_Activation_Regulation"/>
</dbReference>
<dbReference type="InterPro" id="IPR007110">
    <property type="entry name" value="Ig-like_dom"/>
</dbReference>
<keyword evidence="14" id="KW-1185">Reference proteome</keyword>
<keyword evidence="9" id="KW-0325">Glycoprotein</keyword>
<keyword evidence="10" id="KW-0393">Immunoglobulin domain</keyword>
<feature type="domain" description="Ig-like" evidence="12">
    <location>
        <begin position="1"/>
        <end position="103"/>
    </location>
</feature>
<evidence type="ECO:0000256" key="7">
    <source>
        <dbReference type="ARBA" id="ARBA00023157"/>
    </source>
</evidence>
<dbReference type="PANTHER" id="PTHR25466">
    <property type="entry name" value="T-LYMPHOCYTE ACTIVATION ANTIGEN"/>
    <property type="match status" value="1"/>
</dbReference>
<feature type="non-terminal residue" evidence="13">
    <location>
        <position position="243"/>
    </location>
</feature>
<dbReference type="PANTHER" id="PTHR25466:SF4">
    <property type="entry name" value="T-LYMPHOCYTE ACTIVATION ANTIGEN CD80"/>
    <property type="match status" value="1"/>
</dbReference>
<evidence type="ECO:0000256" key="11">
    <source>
        <dbReference type="SAM" id="Phobius"/>
    </source>
</evidence>
<keyword evidence="3 11" id="KW-0812">Transmembrane</keyword>
<dbReference type="PROSITE" id="PS50835">
    <property type="entry name" value="IG_LIKE"/>
    <property type="match status" value="1"/>
</dbReference>
<dbReference type="InterPro" id="IPR036179">
    <property type="entry name" value="Ig-like_dom_sf"/>
</dbReference>
<proteinExistence type="predicted"/>
<dbReference type="InterPro" id="IPR013783">
    <property type="entry name" value="Ig-like_fold"/>
</dbReference>
<evidence type="ECO:0000313" key="13">
    <source>
        <dbReference type="EMBL" id="NXP69585.1"/>
    </source>
</evidence>
<dbReference type="InterPro" id="IPR013106">
    <property type="entry name" value="Ig_V-set"/>
</dbReference>
<keyword evidence="6 11" id="KW-0472">Membrane</keyword>
<keyword evidence="8" id="KW-0675">Receptor</keyword>
<dbReference type="GO" id="GO:0009897">
    <property type="term" value="C:external side of plasma membrane"/>
    <property type="evidence" value="ECO:0007669"/>
    <property type="project" value="TreeGrafter"/>
</dbReference>
<dbReference type="EMBL" id="WBNM01000397">
    <property type="protein sequence ID" value="NXP69585.1"/>
    <property type="molecule type" value="Genomic_DNA"/>
</dbReference>
<reference evidence="13" key="1">
    <citation type="submission" date="2019-09" db="EMBL/GenBank/DDBJ databases">
        <title>Bird 10,000 Genomes (B10K) Project - Family phase.</title>
        <authorList>
            <person name="Zhang G."/>
        </authorList>
    </citation>
    <scope>NUCLEOTIDE SEQUENCE</scope>
    <source>
        <strain evidence="13">B10K-DU-001-30</strain>
        <tissue evidence="13">Muscle</tissue>
    </source>
</reference>
<dbReference type="Proteomes" id="UP000611227">
    <property type="component" value="Unassembled WGS sequence"/>
</dbReference>
<dbReference type="GO" id="GO:0042130">
    <property type="term" value="P:negative regulation of T cell proliferation"/>
    <property type="evidence" value="ECO:0007669"/>
    <property type="project" value="TreeGrafter"/>
</dbReference>
<accession>A0A852BNJ0</accession>
<dbReference type="Pfam" id="PF08205">
    <property type="entry name" value="C2-set_2"/>
    <property type="match status" value="1"/>
</dbReference>
<dbReference type="GO" id="GO:0006955">
    <property type="term" value="P:immune response"/>
    <property type="evidence" value="ECO:0007669"/>
    <property type="project" value="TreeGrafter"/>
</dbReference>
<evidence type="ECO:0000256" key="3">
    <source>
        <dbReference type="ARBA" id="ARBA00022692"/>
    </source>
</evidence>
<feature type="transmembrane region" description="Helical" evidence="11">
    <location>
        <begin position="216"/>
        <end position="240"/>
    </location>
</feature>
<evidence type="ECO:0000256" key="2">
    <source>
        <dbReference type="ARBA" id="ARBA00022475"/>
    </source>
</evidence>
<dbReference type="SUPFAM" id="SSF48726">
    <property type="entry name" value="Immunoglobulin"/>
    <property type="match status" value="1"/>
</dbReference>
<keyword evidence="5 11" id="KW-1133">Transmembrane helix</keyword>